<feature type="transmembrane region" description="Helical" evidence="3">
    <location>
        <begin position="702"/>
        <end position="724"/>
    </location>
</feature>
<proteinExistence type="predicted"/>
<feature type="coiled-coil region" evidence="1">
    <location>
        <begin position="60"/>
        <end position="122"/>
    </location>
</feature>
<evidence type="ECO:0000256" key="3">
    <source>
        <dbReference type="SAM" id="Phobius"/>
    </source>
</evidence>
<dbReference type="Proteomes" id="UP001642483">
    <property type="component" value="Unassembled WGS sequence"/>
</dbReference>
<feature type="transmembrane region" description="Helical" evidence="3">
    <location>
        <begin position="668"/>
        <end position="690"/>
    </location>
</feature>
<dbReference type="PANTHER" id="PTHR33862">
    <property type="entry name" value="OROFACIAL CLEFT 1 CANDIDATE GENE 1 PROTEIN"/>
    <property type="match status" value="1"/>
</dbReference>
<feature type="transmembrane region" description="Helical" evidence="3">
    <location>
        <begin position="610"/>
        <end position="627"/>
    </location>
</feature>
<dbReference type="EMBL" id="CAWYQH010000141">
    <property type="protein sequence ID" value="CAK8695028.1"/>
    <property type="molecule type" value="Genomic_DNA"/>
</dbReference>
<feature type="compositionally biased region" description="Basic and acidic residues" evidence="2">
    <location>
        <begin position="965"/>
        <end position="974"/>
    </location>
</feature>
<accession>A0ABP0GVD0</accession>
<evidence type="ECO:0000313" key="4">
    <source>
        <dbReference type="EMBL" id="CAK8695028.1"/>
    </source>
</evidence>
<feature type="region of interest" description="Disordered" evidence="2">
    <location>
        <begin position="952"/>
        <end position="974"/>
    </location>
</feature>
<keyword evidence="3" id="KW-0472">Membrane</keyword>
<feature type="transmembrane region" description="Helical" evidence="3">
    <location>
        <begin position="634"/>
        <end position="653"/>
    </location>
</feature>
<evidence type="ECO:0000256" key="1">
    <source>
        <dbReference type="SAM" id="Coils"/>
    </source>
</evidence>
<evidence type="ECO:0000313" key="5">
    <source>
        <dbReference type="Proteomes" id="UP001642483"/>
    </source>
</evidence>
<name>A0ABP0GVD0_CLALP</name>
<organism evidence="4 5">
    <name type="scientific">Clavelina lepadiformis</name>
    <name type="common">Light-bulb sea squirt</name>
    <name type="synonym">Ascidia lepadiformis</name>
    <dbReference type="NCBI Taxonomy" id="159417"/>
    <lineage>
        <taxon>Eukaryota</taxon>
        <taxon>Metazoa</taxon>
        <taxon>Chordata</taxon>
        <taxon>Tunicata</taxon>
        <taxon>Ascidiacea</taxon>
        <taxon>Aplousobranchia</taxon>
        <taxon>Clavelinidae</taxon>
        <taxon>Clavelina</taxon>
    </lineage>
</organism>
<keyword evidence="3" id="KW-1133">Transmembrane helix</keyword>
<keyword evidence="3" id="KW-0812">Transmembrane</keyword>
<keyword evidence="5" id="KW-1185">Reference proteome</keyword>
<feature type="compositionally biased region" description="Basic and acidic residues" evidence="2">
    <location>
        <begin position="490"/>
        <end position="500"/>
    </location>
</feature>
<feature type="region of interest" description="Disordered" evidence="2">
    <location>
        <begin position="1"/>
        <end position="37"/>
    </location>
</feature>
<feature type="region of interest" description="Disordered" evidence="2">
    <location>
        <begin position="484"/>
        <end position="509"/>
    </location>
</feature>
<evidence type="ECO:0000256" key="2">
    <source>
        <dbReference type="SAM" id="MobiDB-lite"/>
    </source>
</evidence>
<sequence length="974" mass="111686">MSSHQDVEDGLPMDGEFTNLAKESGDEWFDPAQSNTELNDLLQSLQNEPEEEIRIRYAPSTDYQEKLANFRNELENAESSSYLNEFEQVVKDDMLMIGSLSLEELELHEKKVQEQLLEEQKNQTLAQQQRKEDLAKLTESAKKEVWLDFKQQQREAALREELLYTRERLLNERMQKAFHLSESQLQRALELRKADVKSFFGDLVFADSQYGGSKGRRWRVEWTKTPQPIQIKLRCVRGIRDKVPKGRYVLMVSLYDRLGGHILRWSKLTGQQWGGATLPTYHDGHYGSSEMTLDQSVFTVLPAQWSVQPGMILVFELFLLRGSVSPTDKVVAWGCFPICDGQFQIIQGFYKLPMLRGFMDHRITKHTTIEHLIATDIDHWLANLYIQIIRLPRYLSGQKEYEVELQFSSALLSYPDRVQTAEEAVDGEKLPIHEVDQISNSEDARSSSNISIDLDFKSSSVGLSSASKMATEKISYGDADSSILRRRKSDSKSHSSDKMETMSVNESEDERLIPVEGQEGMFYKLHFKNPVEGYAFERSATLVPKTPILNKRIVKPKLTHYENLDQHSFSVQPSFSSKGRLQRQAYERAEYVSRMFISEMGFSQWTTHEFWVTILLLMLLWFVRMYVHYCGQWLLLQALSLPVSSFVFFPYTVNLNYQSDLLSTGEQVGVVVLGPISNIIIQILLVLVSWISQMMFGSFPLLFSKFIMAYSLWTVFNPIAILIVDSALGRYANSAAQPIGDAFKLYWHFLSTEGSGVIGIPMTIFLYVIVIFIAVVILYLYFLKLHNNGRMMDVYHRLHGENEAFFLPYDLELSNQELAYIVKKAEQWRGEDGERRKVSVYDYIWDEDDLGTNTHREVTTHIAIHTLHLDGLRELYRHFLCLPDGAIVEVFGELGSAHLTPDVKTALLKRTTSIENMFASSASVKQESSIPITVLEAGSKKQSLNLPTVLERPLTSDSIRTRQTNRRDSSDGST</sequence>
<keyword evidence="1" id="KW-0175">Coiled coil</keyword>
<gene>
    <name evidence="4" type="ORF">CVLEPA_LOCUS28332</name>
</gene>
<dbReference type="InterPro" id="IPR031390">
    <property type="entry name" value="OFCC1"/>
</dbReference>
<feature type="transmembrane region" description="Helical" evidence="3">
    <location>
        <begin position="758"/>
        <end position="782"/>
    </location>
</feature>
<comment type="caution">
    <text evidence="4">The sequence shown here is derived from an EMBL/GenBank/DDBJ whole genome shotgun (WGS) entry which is preliminary data.</text>
</comment>
<protein>
    <submittedName>
        <fullName evidence="4">Uncharacterized protein</fullName>
    </submittedName>
</protein>
<dbReference type="PANTHER" id="PTHR33862:SF3">
    <property type="entry name" value="OROFACIAL CLEFT 1 CANDIDATE GENE 1 PROTEIN"/>
    <property type="match status" value="1"/>
</dbReference>
<reference evidence="4 5" key="1">
    <citation type="submission" date="2024-02" db="EMBL/GenBank/DDBJ databases">
        <authorList>
            <person name="Daric V."/>
            <person name="Darras S."/>
        </authorList>
    </citation>
    <scope>NUCLEOTIDE SEQUENCE [LARGE SCALE GENOMIC DNA]</scope>
</reference>